<protein>
    <submittedName>
        <fullName evidence="1">Uncharacterized protein</fullName>
    </submittedName>
</protein>
<name>A0A382YNQ8_9ZZZZ</name>
<proteinExistence type="predicted"/>
<gene>
    <name evidence="1" type="ORF">METZ01_LOCUS437698</name>
</gene>
<accession>A0A382YNQ8</accession>
<feature type="non-terminal residue" evidence="1">
    <location>
        <position position="1"/>
    </location>
</feature>
<evidence type="ECO:0000313" key="1">
    <source>
        <dbReference type="EMBL" id="SVD84844.1"/>
    </source>
</evidence>
<dbReference type="AlphaFoldDB" id="A0A382YNQ8"/>
<sequence>TVGLGCWQPVNNREKSNMLMEV</sequence>
<reference evidence="1" key="1">
    <citation type="submission" date="2018-05" db="EMBL/GenBank/DDBJ databases">
        <authorList>
            <person name="Lanie J.A."/>
            <person name="Ng W.-L."/>
            <person name="Kazmierczak K.M."/>
            <person name="Andrzejewski T.M."/>
            <person name="Davidsen T.M."/>
            <person name="Wayne K.J."/>
            <person name="Tettelin H."/>
            <person name="Glass J.I."/>
            <person name="Rusch D."/>
            <person name="Podicherti R."/>
            <person name="Tsui H.-C.T."/>
            <person name="Winkler M.E."/>
        </authorList>
    </citation>
    <scope>NUCLEOTIDE SEQUENCE</scope>
</reference>
<dbReference type="EMBL" id="UINC01177286">
    <property type="protein sequence ID" value="SVD84844.1"/>
    <property type="molecule type" value="Genomic_DNA"/>
</dbReference>
<organism evidence="1">
    <name type="scientific">marine metagenome</name>
    <dbReference type="NCBI Taxonomy" id="408172"/>
    <lineage>
        <taxon>unclassified sequences</taxon>
        <taxon>metagenomes</taxon>
        <taxon>ecological metagenomes</taxon>
    </lineage>
</organism>